<dbReference type="InterPro" id="IPR007110">
    <property type="entry name" value="Ig-like_dom"/>
</dbReference>
<evidence type="ECO:0000313" key="12">
    <source>
        <dbReference type="EMBL" id="TNN04272.1"/>
    </source>
</evidence>
<dbReference type="EMBL" id="SWLE01000001">
    <property type="protein sequence ID" value="TNN04272.1"/>
    <property type="molecule type" value="Genomic_DNA"/>
</dbReference>
<name>A0A4Z2CJ78_9TELE</name>
<dbReference type="GO" id="GO:0016020">
    <property type="term" value="C:membrane"/>
    <property type="evidence" value="ECO:0007669"/>
    <property type="project" value="UniProtKB-SubCell"/>
</dbReference>
<keyword evidence="5 9" id="KW-1133">Transmembrane helix</keyword>
<evidence type="ECO:0000256" key="4">
    <source>
        <dbReference type="ARBA" id="ARBA00022737"/>
    </source>
</evidence>
<keyword evidence="7" id="KW-1015">Disulfide bond</keyword>
<dbReference type="InterPro" id="IPR013106">
    <property type="entry name" value="Ig_V-set"/>
</dbReference>
<comment type="subcellular location">
    <subcellularLocation>
        <location evidence="1">Membrane</location>
        <topology evidence="1">Single-pass type I membrane protein</topology>
    </subcellularLocation>
</comment>
<reference evidence="12 13" key="1">
    <citation type="submission" date="2019-04" db="EMBL/GenBank/DDBJ databases">
        <title>The sequence and de novo assembly of Takifugu bimaculatus genome using PacBio and Hi-C technologies.</title>
        <authorList>
            <person name="Xu P."/>
            <person name="Liu B."/>
            <person name="Zhou Z."/>
        </authorList>
    </citation>
    <scope>NUCLEOTIDE SEQUENCE [LARGE SCALE GENOMIC DNA]</scope>
    <source>
        <strain evidence="12">TB-2018</strain>
        <tissue evidence="12">Muscle</tissue>
    </source>
</reference>
<evidence type="ECO:0000256" key="2">
    <source>
        <dbReference type="ARBA" id="ARBA00022692"/>
    </source>
</evidence>
<dbReference type="PANTHER" id="PTHR12207:SF25">
    <property type="entry name" value="IMMUNOGLOBULIN SUPERFAMILY MEMBER 2"/>
    <property type="match status" value="1"/>
</dbReference>
<dbReference type="Gene3D" id="2.60.40.10">
    <property type="entry name" value="Immunoglobulins"/>
    <property type="match status" value="8"/>
</dbReference>
<dbReference type="FunFam" id="2.60.40.10:FF:000491">
    <property type="entry name" value="Immunoglobulin superfamily, member 3"/>
    <property type="match status" value="1"/>
</dbReference>
<evidence type="ECO:0000256" key="6">
    <source>
        <dbReference type="ARBA" id="ARBA00023136"/>
    </source>
</evidence>
<keyword evidence="3 10" id="KW-0732">Signal</keyword>
<dbReference type="Pfam" id="PF07686">
    <property type="entry name" value="V-set"/>
    <property type="match status" value="4"/>
</dbReference>
<keyword evidence="6 9" id="KW-0472">Membrane</keyword>
<dbReference type="SMART" id="SM00406">
    <property type="entry name" value="IGv"/>
    <property type="match status" value="7"/>
</dbReference>
<evidence type="ECO:0000256" key="8">
    <source>
        <dbReference type="ARBA" id="ARBA00023319"/>
    </source>
</evidence>
<dbReference type="InterPro" id="IPR003599">
    <property type="entry name" value="Ig_sub"/>
</dbReference>
<dbReference type="AlphaFoldDB" id="A0A4Z2CJ78"/>
<feature type="domain" description="Ig-like" evidence="11">
    <location>
        <begin position="158"/>
        <end position="272"/>
    </location>
</feature>
<dbReference type="InterPro" id="IPR036179">
    <property type="entry name" value="Ig-like_dom_sf"/>
</dbReference>
<dbReference type="SUPFAM" id="SSF48726">
    <property type="entry name" value="Immunoglobulin"/>
    <property type="match status" value="8"/>
</dbReference>
<feature type="domain" description="Ig-like" evidence="11">
    <location>
        <begin position="544"/>
        <end position="646"/>
    </location>
</feature>
<keyword evidence="2 9" id="KW-0812">Transmembrane</keyword>
<keyword evidence="4" id="KW-0677">Repeat</keyword>
<dbReference type="InterPro" id="IPR051102">
    <property type="entry name" value="IgSF_V-set/TM_domain"/>
</dbReference>
<feature type="chain" id="PRO_5021194023" description="Ig-like domain-containing protein" evidence="10">
    <location>
        <begin position="27"/>
        <end position="1134"/>
    </location>
</feature>
<dbReference type="InterPro" id="IPR003598">
    <property type="entry name" value="Ig_sub2"/>
</dbReference>
<evidence type="ECO:0000256" key="10">
    <source>
        <dbReference type="SAM" id="SignalP"/>
    </source>
</evidence>
<evidence type="ECO:0000256" key="7">
    <source>
        <dbReference type="ARBA" id="ARBA00023157"/>
    </source>
</evidence>
<dbReference type="SMART" id="SM00409">
    <property type="entry name" value="IG"/>
    <property type="match status" value="8"/>
</dbReference>
<feature type="domain" description="Ig-like" evidence="11">
    <location>
        <begin position="936"/>
        <end position="1046"/>
    </location>
</feature>
<organism evidence="12 13">
    <name type="scientific">Takifugu bimaculatus</name>
    <dbReference type="NCBI Taxonomy" id="433685"/>
    <lineage>
        <taxon>Eukaryota</taxon>
        <taxon>Metazoa</taxon>
        <taxon>Chordata</taxon>
        <taxon>Craniata</taxon>
        <taxon>Vertebrata</taxon>
        <taxon>Euteleostomi</taxon>
        <taxon>Actinopterygii</taxon>
        <taxon>Neopterygii</taxon>
        <taxon>Teleostei</taxon>
        <taxon>Neoteleostei</taxon>
        <taxon>Acanthomorphata</taxon>
        <taxon>Eupercaria</taxon>
        <taxon>Tetraodontiformes</taxon>
        <taxon>Tetradontoidea</taxon>
        <taxon>Tetraodontidae</taxon>
        <taxon>Takifugu</taxon>
    </lineage>
</organism>
<dbReference type="PROSITE" id="PS50835">
    <property type="entry name" value="IG_LIKE"/>
    <property type="match status" value="7"/>
</dbReference>
<evidence type="ECO:0000256" key="3">
    <source>
        <dbReference type="ARBA" id="ARBA00022729"/>
    </source>
</evidence>
<feature type="domain" description="Ig-like" evidence="11">
    <location>
        <begin position="290"/>
        <end position="392"/>
    </location>
</feature>
<evidence type="ECO:0000259" key="11">
    <source>
        <dbReference type="PROSITE" id="PS50835"/>
    </source>
</evidence>
<dbReference type="SMART" id="SM00408">
    <property type="entry name" value="IGc2"/>
    <property type="match status" value="5"/>
</dbReference>
<dbReference type="FunFam" id="2.60.40.10:FF:000191">
    <property type="entry name" value="Immunoglobulin superfamily member 3"/>
    <property type="match status" value="1"/>
</dbReference>
<dbReference type="PANTHER" id="PTHR12207">
    <property type="entry name" value="V-SET AND TRANSMEMBRANE DOMAIN-CONTAINING PROTEIN"/>
    <property type="match status" value="1"/>
</dbReference>
<dbReference type="InterPro" id="IPR013783">
    <property type="entry name" value="Ig-like_fold"/>
</dbReference>
<dbReference type="Proteomes" id="UP000516260">
    <property type="component" value="Chromosome 1"/>
</dbReference>
<accession>A0A4Z2CJ78</accession>
<feature type="domain" description="Ig-like" evidence="11">
    <location>
        <begin position="800"/>
        <end position="930"/>
    </location>
</feature>
<evidence type="ECO:0000256" key="5">
    <source>
        <dbReference type="ARBA" id="ARBA00022989"/>
    </source>
</evidence>
<protein>
    <recommendedName>
        <fullName evidence="11">Ig-like domain-containing protein</fullName>
    </recommendedName>
</protein>
<gene>
    <name evidence="12" type="ORF">fugu_001301</name>
</gene>
<feature type="domain" description="Ig-like" evidence="11">
    <location>
        <begin position="413"/>
        <end position="537"/>
    </location>
</feature>
<comment type="caution">
    <text evidence="12">The sequence shown here is derived from an EMBL/GenBank/DDBJ whole genome shotgun (WGS) entry which is preliminary data.</text>
</comment>
<proteinExistence type="predicted"/>
<sequence>MSWSLKPSRNACLLFFLELFLHYGEARVNTEAPAGPLYRVVGSLLSITCNTSGFSNNHTNKEFEFRITMPAKPIEINIISTHDNLFSYATYSQRVRNQEVSLTHVTPNSVVFKIQSLQKSDEGEFECYVKNPEKGYDGTYNAKTTVRVIDDSLTVSSPGPTSLSYDEGDALTLTCRASSNTVQHTHLSLTWYLQKSGEDNPRPIMSLDRDLTLIAGPGFEGRYQDGLIRLDKVGEGTYRLKFAKLKLSDQGEIYCRAQEWIQDPDRSWYSITQKEAEKLTLSVRAREVLPATSSLVVRMSAQPKVLQQGQDLSLSCSLDTQNLEEKFFTVAWFRGSVELARIGPSGILSVSSELSARAERGELQVARRGVRDYSLVLQPVGTEDQGEYMCRAWPQLRGQDGGFEQETPQDSDPEYIKISAPEGGFSLDMQNSLTVKEGDRLSLTCGVNGGQGQLSVTWQHKATSPPAAAFTNVISLNQDGVVENGPAFAGRHVRAARPATDTFTLELDRVAPADAGVYQCVVSEWKSSSKTNSQFISSNVTVAPTASFLKLRLIGRNHKVTVGEDATLICQVKEMNVPMVLTWTLQRGDFPLDTIVTVYADGSISWSGVQRRYQLKVESKRNEVLHYLLINGASHAEAGSYSCSVSVFQDGVYRRLLQSNPLAINVENPVSSLGLTSAPSVTESINTDIALKCSVLTKSSPSSRYAVTWQLQKEDGNETILSSDQNALVMFGSQLEPSFRQRLGIMRSEGPTFWLFIRHAHISDRGSYTCEVVEWFQTSQNVWDPLKIASRTILLTLTEPENDLHVYPKQQSLAAKEGEDVALQCGFRSGASGPSYFYKVSWLYTGNLSSTKTLVQLDHTGLLSYPEDPGLRGLQRRLHLSRPEQKSSHLGIQTAQEGDSGTYKCQIELFQLDHEGQWQQKASQSSSPITLTVSGPGANLTLVQEDVEVNVSTSQDFTVLCHITQQSSADSEFQVTWFWQEKSAENQRRPIFTAYRNSTLQAFEKRDQLRFSRPLHNNYSLTVSKAAPEDAGMYFCEVEEWLPSLSHGWRKIATQRSGHWTVDIGPTVDSPGNVDASDSQCKTLTWIIITLVIFICLLSVVYVLILKMRKTGKKPEKDFWTEQVSLNTKPCMED</sequence>
<evidence type="ECO:0000313" key="13">
    <source>
        <dbReference type="Proteomes" id="UP000516260"/>
    </source>
</evidence>
<feature type="signal peptide" evidence="10">
    <location>
        <begin position="1"/>
        <end position="26"/>
    </location>
</feature>
<feature type="domain" description="Ig-like" evidence="11">
    <location>
        <begin position="669"/>
        <end position="789"/>
    </location>
</feature>
<dbReference type="CDD" id="cd00099">
    <property type="entry name" value="IgV"/>
    <property type="match status" value="2"/>
</dbReference>
<feature type="transmembrane region" description="Helical" evidence="9">
    <location>
        <begin position="1084"/>
        <end position="1105"/>
    </location>
</feature>
<keyword evidence="13" id="KW-1185">Reference proteome</keyword>
<evidence type="ECO:0000256" key="9">
    <source>
        <dbReference type="SAM" id="Phobius"/>
    </source>
</evidence>
<evidence type="ECO:0000256" key="1">
    <source>
        <dbReference type="ARBA" id="ARBA00004479"/>
    </source>
</evidence>
<keyword evidence="8" id="KW-0393">Immunoglobulin domain</keyword>